<proteinExistence type="predicted"/>
<evidence type="ECO:0000313" key="2">
    <source>
        <dbReference type="EMBL" id="KAK9093302.1"/>
    </source>
</evidence>
<dbReference type="AlphaFoldDB" id="A0AAP0EM62"/>
<feature type="compositionally biased region" description="Basic and acidic residues" evidence="1">
    <location>
        <begin position="132"/>
        <end position="156"/>
    </location>
</feature>
<dbReference type="Proteomes" id="UP001420932">
    <property type="component" value="Unassembled WGS sequence"/>
</dbReference>
<organism evidence="2 3">
    <name type="scientific">Stephania yunnanensis</name>
    <dbReference type="NCBI Taxonomy" id="152371"/>
    <lineage>
        <taxon>Eukaryota</taxon>
        <taxon>Viridiplantae</taxon>
        <taxon>Streptophyta</taxon>
        <taxon>Embryophyta</taxon>
        <taxon>Tracheophyta</taxon>
        <taxon>Spermatophyta</taxon>
        <taxon>Magnoliopsida</taxon>
        <taxon>Ranunculales</taxon>
        <taxon>Menispermaceae</taxon>
        <taxon>Menispermoideae</taxon>
        <taxon>Cissampelideae</taxon>
        <taxon>Stephania</taxon>
    </lineage>
</organism>
<gene>
    <name evidence="2" type="ORF">Syun_028213</name>
</gene>
<accession>A0AAP0EM62</accession>
<comment type="caution">
    <text evidence="2">The sequence shown here is derived from an EMBL/GenBank/DDBJ whole genome shotgun (WGS) entry which is preliminary data.</text>
</comment>
<dbReference type="EMBL" id="JBBNAF010000012">
    <property type="protein sequence ID" value="KAK9093302.1"/>
    <property type="molecule type" value="Genomic_DNA"/>
</dbReference>
<feature type="compositionally biased region" description="Gly residues" evidence="1">
    <location>
        <begin position="194"/>
        <end position="203"/>
    </location>
</feature>
<evidence type="ECO:0000256" key="1">
    <source>
        <dbReference type="SAM" id="MobiDB-lite"/>
    </source>
</evidence>
<keyword evidence="3" id="KW-1185">Reference proteome</keyword>
<feature type="compositionally biased region" description="Basic and acidic residues" evidence="1">
    <location>
        <begin position="173"/>
        <end position="182"/>
    </location>
</feature>
<protein>
    <submittedName>
        <fullName evidence="2">Uncharacterized protein</fullName>
    </submittedName>
</protein>
<feature type="region of interest" description="Disordered" evidence="1">
    <location>
        <begin position="271"/>
        <end position="295"/>
    </location>
</feature>
<sequence length="340" mass="36919">MVCHADMDMGDREAMRRYNMMTTVWEHKLGMNELHVTIRGYNVMSTDHPKGACVAWCDKDPRPVVLVSSGCLLMSSMSSSSGLPRSLPLAIYNGSSPSREAIHEYVMPSCLSTGVKLGRRPCQCASRGVVVEETRNSVEEEPGRATATEERGRADAEEQGPSSGGGGSRRRAATAEDRGGEQRRRRIAEASSVGGTGGRGVDGIRGRGAVLVASGARNVGAAVRLDGTRGDGKEGTTAAPEEKTPQRQRQRRWTTISSRGDARLECRRRALQRKDRAGESRSTSTMTVDDDGDGGGEACAVTGIVRRRRRPKSRFAERGVEEDGLLIFTLFWVATYQVCR</sequence>
<feature type="region of interest" description="Disordered" evidence="1">
    <location>
        <begin position="132"/>
        <end position="204"/>
    </location>
</feature>
<name>A0AAP0EM62_9MAGN</name>
<reference evidence="2 3" key="1">
    <citation type="submission" date="2024-01" db="EMBL/GenBank/DDBJ databases">
        <title>Genome assemblies of Stephania.</title>
        <authorList>
            <person name="Yang L."/>
        </authorList>
    </citation>
    <scope>NUCLEOTIDE SEQUENCE [LARGE SCALE GENOMIC DNA]</scope>
    <source>
        <strain evidence="2">YNDBR</strain>
        <tissue evidence="2">Leaf</tissue>
    </source>
</reference>
<feature type="region of interest" description="Disordered" evidence="1">
    <location>
        <begin position="223"/>
        <end position="259"/>
    </location>
</feature>
<evidence type="ECO:0000313" key="3">
    <source>
        <dbReference type="Proteomes" id="UP001420932"/>
    </source>
</evidence>
<feature type="compositionally biased region" description="Basic and acidic residues" evidence="1">
    <location>
        <begin position="226"/>
        <end position="245"/>
    </location>
</feature>